<accession>A0AAN9Z2G0</accession>
<dbReference type="AlphaFoldDB" id="A0AAN9Z2G0"/>
<evidence type="ECO:0000313" key="3">
    <source>
        <dbReference type="Proteomes" id="UP001378592"/>
    </source>
</evidence>
<name>A0AAN9Z2G0_9ORTH</name>
<keyword evidence="3" id="KW-1185">Reference proteome</keyword>
<dbReference type="Proteomes" id="UP001378592">
    <property type="component" value="Unassembled WGS sequence"/>
</dbReference>
<sequence length="62" mass="6859">MEFLPLRGVARRASRSRAGCTELPMVRSVQGKLCFSYTPNVVTAAIVSRGLLLMSCSTVRWQ</sequence>
<evidence type="ECO:0000313" key="1">
    <source>
        <dbReference type="EMBL" id="KAK7862216.1"/>
    </source>
</evidence>
<organism evidence="1 3">
    <name type="scientific">Gryllus longicercus</name>
    <dbReference type="NCBI Taxonomy" id="2509291"/>
    <lineage>
        <taxon>Eukaryota</taxon>
        <taxon>Metazoa</taxon>
        <taxon>Ecdysozoa</taxon>
        <taxon>Arthropoda</taxon>
        <taxon>Hexapoda</taxon>
        <taxon>Insecta</taxon>
        <taxon>Pterygota</taxon>
        <taxon>Neoptera</taxon>
        <taxon>Polyneoptera</taxon>
        <taxon>Orthoptera</taxon>
        <taxon>Ensifera</taxon>
        <taxon>Gryllidea</taxon>
        <taxon>Grylloidea</taxon>
        <taxon>Gryllidae</taxon>
        <taxon>Gryllinae</taxon>
        <taxon>Gryllus</taxon>
    </lineage>
</organism>
<comment type="caution">
    <text evidence="1">The sequence shown here is derived from an EMBL/GenBank/DDBJ whole genome shotgun (WGS) entry which is preliminary data.</text>
</comment>
<proteinExistence type="predicted"/>
<reference evidence="1 3" key="1">
    <citation type="submission" date="2024-03" db="EMBL/GenBank/DDBJ databases">
        <title>The genome assembly and annotation of the cricket Gryllus longicercus Weissman &amp; Gray.</title>
        <authorList>
            <person name="Szrajer S."/>
            <person name="Gray D."/>
            <person name="Ylla G."/>
        </authorList>
    </citation>
    <scope>NUCLEOTIDE SEQUENCE [LARGE SCALE GENOMIC DNA]</scope>
    <source>
        <strain evidence="1">DAG 2021-001</strain>
        <tissue evidence="1">Whole body minus gut</tissue>
    </source>
</reference>
<gene>
    <name evidence="1" type="ORF">R5R35_010694</name>
    <name evidence="2" type="ORF">R5R35_010695</name>
</gene>
<dbReference type="EMBL" id="JAZDUA010000287">
    <property type="protein sequence ID" value="KAK7862217.1"/>
    <property type="molecule type" value="Genomic_DNA"/>
</dbReference>
<evidence type="ECO:0000313" key="2">
    <source>
        <dbReference type="EMBL" id="KAK7862217.1"/>
    </source>
</evidence>
<protein>
    <submittedName>
        <fullName evidence="1">Uncharacterized protein</fullName>
    </submittedName>
</protein>
<dbReference type="EMBL" id="JAZDUA010000287">
    <property type="protein sequence ID" value="KAK7862216.1"/>
    <property type="molecule type" value="Genomic_DNA"/>
</dbReference>